<dbReference type="GO" id="GO:0003678">
    <property type="term" value="F:DNA helicase activity"/>
    <property type="evidence" value="ECO:0007669"/>
    <property type="project" value="InterPro"/>
</dbReference>
<evidence type="ECO:0000256" key="2">
    <source>
        <dbReference type="ARBA" id="ARBA00022723"/>
    </source>
</evidence>
<dbReference type="Gene3D" id="1.10.275.40">
    <property type="match status" value="1"/>
</dbReference>
<keyword evidence="8" id="KW-0408">Iron</keyword>
<keyword evidence="9" id="KW-0411">Iron-sulfur</keyword>
<dbReference type="GO" id="GO:0005524">
    <property type="term" value="F:ATP binding"/>
    <property type="evidence" value="ECO:0007669"/>
    <property type="project" value="UniProtKB-KW"/>
</dbReference>
<evidence type="ECO:0000256" key="11">
    <source>
        <dbReference type="ARBA" id="ARBA00023204"/>
    </source>
</evidence>
<reference evidence="15" key="2">
    <citation type="journal article" date="2021" name="PeerJ">
        <title>Extensive microbial diversity within the chicken gut microbiome revealed by metagenomics and culture.</title>
        <authorList>
            <person name="Gilroy R."/>
            <person name="Ravi A."/>
            <person name="Getino M."/>
            <person name="Pursley I."/>
            <person name="Horton D.L."/>
            <person name="Alikhan N.F."/>
            <person name="Baker D."/>
            <person name="Gharbi K."/>
            <person name="Hall N."/>
            <person name="Watson M."/>
            <person name="Adriaenssens E.M."/>
            <person name="Foster-Nyarko E."/>
            <person name="Jarju S."/>
            <person name="Secka A."/>
            <person name="Antonio M."/>
            <person name="Oren A."/>
            <person name="Chaudhuri R.R."/>
            <person name="La Ragione R."/>
            <person name="Hildebrand F."/>
            <person name="Pallen M.J."/>
        </authorList>
    </citation>
    <scope>NUCLEOTIDE SEQUENCE</scope>
    <source>
        <strain evidence="15">ChiW13-3771</strain>
    </source>
</reference>
<dbReference type="GO" id="GO:0016818">
    <property type="term" value="F:hydrolase activity, acting on acid anhydrides, in phosphorus-containing anhydrides"/>
    <property type="evidence" value="ECO:0007669"/>
    <property type="project" value="InterPro"/>
</dbReference>
<evidence type="ECO:0000313" key="15">
    <source>
        <dbReference type="EMBL" id="HIR89978.1"/>
    </source>
</evidence>
<dbReference type="SMART" id="SM00491">
    <property type="entry name" value="HELICc2"/>
    <property type="match status" value="1"/>
</dbReference>
<dbReference type="InterPro" id="IPR006554">
    <property type="entry name" value="Helicase-like_DEXD_c2"/>
</dbReference>
<reference evidence="15" key="1">
    <citation type="submission" date="2020-10" db="EMBL/GenBank/DDBJ databases">
        <authorList>
            <person name="Gilroy R."/>
        </authorList>
    </citation>
    <scope>NUCLEOTIDE SEQUENCE</scope>
    <source>
        <strain evidence="15">ChiW13-3771</strain>
    </source>
</reference>
<dbReference type="GO" id="GO:0051539">
    <property type="term" value="F:4 iron, 4 sulfur cluster binding"/>
    <property type="evidence" value="ECO:0007669"/>
    <property type="project" value="UniProtKB-KW"/>
</dbReference>
<keyword evidence="7" id="KW-0067">ATP-binding</keyword>
<dbReference type="InterPro" id="IPR045028">
    <property type="entry name" value="DinG/Rad3-like"/>
</dbReference>
<evidence type="ECO:0000256" key="10">
    <source>
        <dbReference type="ARBA" id="ARBA00023125"/>
    </source>
</evidence>
<dbReference type="PANTHER" id="PTHR11472">
    <property type="entry name" value="DNA REPAIR DEAD HELICASE RAD3/XP-D SUBFAMILY MEMBER"/>
    <property type="match status" value="1"/>
</dbReference>
<feature type="domain" description="Helicase ATP-binding" evidence="14">
    <location>
        <begin position="186"/>
        <end position="444"/>
    </location>
</feature>
<keyword evidence="1" id="KW-0004">4Fe-4S</keyword>
<keyword evidence="12" id="KW-0413">Isomerase</keyword>
<dbReference type="Pfam" id="PF13307">
    <property type="entry name" value="Helicase_C_2"/>
    <property type="match status" value="1"/>
</dbReference>
<evidence type="ECO:0000256" key="6">
    <source>
        <dbReference type="ARBA" id="ARBA00022806"/>
    </source>
</evidence>
<dbReference type="InterPro" id="IPR042493">
    <property type="entry name" value="XPD_DNA_FeS"/>
</dbReference>
<comment type="caution">
    <text evidence="15">The sequence shown here is derived from an EMBL/GenBank/DDBJ whole genome shotgun (WGS) entry which is preliminary data.</text>
</comment>
<evidence type="ECO:0000256" key="8">
    <source>
        <dbReference type="ARBA" id="ARBA00023004"/>
    </source>
</evidence>
<keyword evidence="11" id="KW-0234">DNA repair</keyword>
<organism evidence="15 16">
    <name type="scientific">Candidatus Fimimorpha faecalis</name>
    <dbReference type="NCBI Taxonomy" id="2840824"/>
    <lineage>
        <taxon>Bacteria</taxon>
        <taxon>Bacillati</taxon>
        <taxon>Bacillota</taxon>
        <taxon>Clostridia</taxon>
        <taxon>Eubacteriales</taxon>
        <taxon>Candidatus Fimimorpha</taxon>
    </lineage>
</organism>
<comment type="similarity">
    <text evidence="13">Belongs to the helicase family. DinG subfamily.</text>
</comment>
<dbReference type="Pfam" id="PF06733">
    <property type="entry name" value="DEAD_2"/>
    <property type="match status" value="1"/>
</dbReference>
<dbReference type="InterPro" id="IPR010614">
    <property type="entry name" value="RAD3-like_helicase_DEAD"/>
</dbReference>
<evidence type="ECO:0000256" key="12">
    <source>
        <dbReference type="ARBA" id="ARBA00023235"/>
    </source>
</evidence>
<name>A0A9D1EHE8_9FIRM</name>
<dbReference type="GO" id="GO:0006281">
    <property type="term" value="P:DNA repair"/>
    <property type="evidence" value="ECO:0007669"/>
    <property type="project" value="UniProtKB-KW"/>
</dbReference>
<evidence type="ECO:0000256" key="13">
    <source>
        <dbReference type="ARBA" id="ARBA00038058"/>
    </source>
</evidence>
<keyword evidence="2" id="KW-0479">Metal-binding</keyword>
<keyword evidence="4" id="KW-0227">DNA damage</keyword>
<dbReference type="Gene3D" id="1.10.30.20">
    <property type="entry name" value="Bacterial XPD DNA helicase, FeS cluster domain"/>
    <property type="match status" value="1"/>
</dbReference>
<gene>
    <name evidence="15" type="ORF">IAC96_13620</name>
</gene>
<dbReference type="InterPro" id="IPR014013">
    <property type="entry name" value="Helic_SF1/SF2_ATP-bd_DinG/Rad3"/>
</dbReference>
<dbReference type="Proteomes" id="UP000824201">
    <property type="component" value="Unassembled WGS sequence"/>
</dbReference>
<sequence>MQQLMDHRVRLSVRNLVEFIMRSGDLDNRRSSSADREAMLAGGRIHRKIQKQMGDNYEAEVALKVMVPLDEIELILEGRADGILKEGEAIIIDEIKGMYQDVMKMQEPIPVHRAQAVCYAYMYMQKKEMDGIWIQMTYCNLDTEEIQRFREYNTADQIKSQFFFYIQEYGKWAKYLYWHRLERKQSIRGVEFPFPYRKGQRDIVVSVYRAILRETRLFIQAPTGIGKTISVTFPAVKAIGEGYGDKIFYLTAKTITRTGAEESFEIMRKQGMKLSSVTITAKEKLCILDEMDCNPISCPRAKGHFDRVNQAVLDLITNEEKASREVILSYAEKYQVCPFELCLDVSNWMDAIICDYNYVLDPNIRLQRYFADNNTGDYIFLMDEAHNLVERAREMYSAALIKEDFLEAKKRMKTALVITKKIDRCNRIMLQLKRECDTWKELTEGEGIGAAVNAVEALFGELQKWEEAHPEYKWTKEDREFFFSLRNFLMIYDRMDENYRVYTQHLEDGRFLLKLFCVNPANAIRGCLEQGIAAIFFSATMLPIRYYKELLSGEQNDYAIYAHSPFDTKKRLLLIGSDVSSRYTRRVPSEFEKIVAYIEKIVRAKRGNYLVFFPSYGYMMDVLAMIEKQNLNYEYQVQKNGMTEREREQFLEQFSDEHGESFVGFCVSGGIFSEGIDLKGERLIGVVFVGTGLPQICSEREILKKFYAEKEMDGFAYAYRYPGMNKVLQAAGRLIRTENDYGVIVLLEDRLLKTEYTEQFPVEWSDYQVTRLNEIEWKLQYFWNKIVG</sequence>
<evidence type="ECO:0000256" key="7">
    <source>
        <dbReference type="ARBA" id="ARBA00022840"/>
    </source>
</evidence>
<dbReference type="AlphaFoldDB" id="A0A9D1EHE8"/>
<dbReference type="SMART" id="SM00488">
    <property type="entry name" value="DEXDc2"/>
    <property type="match status" value="1"/>
</dbReference>
<evidence type="ECO:0000313" key="16">
    <source>
        <dbReference type="Proteomes" id="UP000824201"/>
    </source>
</evidence>
<keyword evidence="10" id="KW-0238">DNA-binding</keyword>
<dbReference type="SUPFAM" id="SSF52540">
    <property type="entry name" value="P-loop containing nucleoside triphosphate hydrolases"/>
    <property type="match status" value="1"/>
</dbReference>
<evidence type="ECO:0000256" key="3">
    <source>
        <dbReference type="ARBA" id="ARBA00022741"/>
    </source>
</evidence>
<dbReference type="Gene3D" id="3.40.50.300">
    <property type="entry name" value="P-loop containing nucleotide triphosphate hydrolases"/>
    <property type="match status" value="2"/>
</dbReference>
<evidence type="ECO:0000256" key="5">
    <source>
        <dbReference type="ARBA" id="ARBA00022801"/>
    </source>
</evidence>
<evidence type="ECO:0000256" key="4">
    <source>
        <dbReference type="ARBA" id="ARBA00022763"/>
    </source>
</evidence>
<dbReference type="EMBL" id="DVHN01000193">
    <property type="protein sequence ID" value="HIR89978.1"/>
    <property type="molecule type" value="Genomic_DNA"/>
</dbReference>
<proteinExistence type="inferred from homology"/>
<keyword evidence="6 15" id="KW-0347">Helicase</keyword>
<evidence type="ECO:0000259" key="14">
    <source>
        <dbReference type="PROSITE" id="PS51193"/>
    </source>
</evidence>
<dbReference type="InterPro" id="IPR027417">
    <property type="entry name" value="P-loop_NTPase"/>
</dbReference>
<dbReference type="GO" id="GO:0046872">
    <property type="term" value="F:metal ion binding"/>
    <property type="evidence" value="ECO:0007669"/>
    <property type="project" value="UniProtKB-KW"/>
</dbReference>
<dbReference type="Gene3D" id="3.90.320.10">
    <property type="match status" value="1"/>
</dbReference>
<dbReference type="GO" id="GO:0003677">
    <property type="term" value="F:DNA binding"/>
    <property type="evidence" value="ECO:0007669"/>
    <property type="project" value="UniProtKB-KW"/>
</dbReference>
<dbReference type="InterPro" id="IPR006555">
    <property type="entry name" value="ATP-dep_Helicase_C"/>
</dbReference>
<evidence type="ECO:0000256" key="9">
    <source>
        <dbReference type="ARBA" id="ARBA00023014"/>
    </source>
</evidence>
<dbReference type="PANTHER" id="PTHR11472:SF34">
    <property type="entry name" value="REGULATOR OF TELOMERE ELONGATION HELICASE 1"/>
    <property type="match status" value="1"/>
</dbReference>
<evidence type="ECO:0000256" key="1">
    <source>
        <dbReference type="ARBA" id="ARBA00022485"/>
    </source>
</evidence>
<keyword evidence="5" id="KW-0378">Hydrolase</keyword>
<keyword evidence="3" id="KW-0547">Nucleotide-binding</keyword>
<dbReference type="InterPro" id="IPR011604">
    <property type="entry name" value="PDDEXK-like_dom_sf"/>
</dbReference>
<protein>
    <submittedName>
        <fullName evidence="15">ATP-dependent DNA helicase</fullName>
    </submittedName>
</protein>
<dbReference type="PROSITE" id="PS51193">
    <property type="entry name" value="HELICASE_ATP_BIND_2"/>
    <property type="match status" value="1"/>
</dbReference>
<accession>A0A9D1EHE8</accession>